<proteinExistence type="predicted"/>
<protein>
    <recommendedName>
        <fullName evidence="4">RNA polymerase sigma-70 region 2 domain-containing protein</fullName>
    </recommendedName>
</protein>
<accession>A0ABX1BR87</accession>
<evidence type="ECO:0000313" key="3">
    <source>
        <dbReference type="Proteomes" id="UP000696294"/>
    </source>
</evidence>
<dbReference type="EMBL" id="JAATEP010000072">
    <property type="protein sequence ID" value="NJP97746.1"/>
    <property type="molecule type" value="Genomic_DNA"/>
</dbReference>
<dbReference type="RefSeq" id="WP_168020429.1">
    <property type="nucleotide sequence ID" value="NZ_JAATEP010000072.1"/>
</dbReference>
<name>A0ABX1BR87_9ACTN</name>
<organism evidence="2 3">
    <name type="scientific">Nonomuraea composti</name>
    <dbReference type="NCBI Taxonomy" id="2720023"/>
    <lineage>
        <taxon>Bacteria</taxon>
        <taxon>Bacillati</taxon>
        <taxon>Actinomycetota</taxon>
        <taxon>Actinomycetes</taxon>
        <taxon>Streptosporangiales</taxon>
        <taxon>Streptosporangiaceae</taxon>
        <taxon>Nonomuraea</taxon>
    </lineage>
</organism>
<feature type="region of interest" description="Disordered" evidence="1">
    <location>
        <begin position="54"/>
        <end position="75"/>
    </location>
</feature>
<dbReference type="Proteomes" id="UP000696294">
    <property type="component" value="Unassembled WGS sequence"/>
</dbReference>
<dbReference type="InterPro" id="IPR013325">
    <property type="entry name" value="RNA_pol_sigma_r2"/>
</dbReference>
<evidence type="ECO:0000313" key="2">
    <source>
        <dbReference type="EMBL" id="NJP97746.1"/>
    </source>
</evidence>
<keyword evidence="3" id="KW-1185">Reference proteome</keyword>
<reference evidence="2 3" key="1">
    <citation type="submission" date="2020-03" db="EMBL/GenBank/DDBJ databases">
        <title>WGS of actinomycetes isolated from Thailand.</title>
        <authorList>
            <person name="Thawai C."/>
        </authorList>
    </citation>
    <scope>NUCLEOTIDE SEQUENCE [LARGE SCALE GENOMIC DNA]</scope>
    <source>
        <strain evidence="2 3">FMUSA5-5</strain>
    </source>
</reference>
<evidence type="ECO:0000256" key="1">
    <source>
        <dbReference type="SAM" id="MobiDB-lite"/>
    </source>
</evidence>
<gene>
    <name evidence="2" type="ORF">HCN51_51445</name>
</gene>
<feature type="compositionally biased region" description="Basic and acidic residues" evidence="1">
    <location>
        <begin position="64"/>
        <end position="75"/>
    </location>
</feature>
<comment type="caution">
    <text evidence="2">The sequence shown here is derived from an EMBL/GenBank/DDBJ whole genome shotgun (WGS) entry which is preliminary data.</text>
</comment>
<sequence>MSDQNGFTGLFEEGYEAVLRYAWRRVGAADAPDIAAETFRIAWEKYDRVPQPSLTLALHHGPPRGREPHQERHTA</sequence>
<dbReference type="SUPFAM" id="SSF88946">
    <property type="entry name" value="Sigma2 domain of RNA polymerase sigma factors"/>
    <property type="match status" value="1"/>
</dbReference>
<dbReference type="Gene3D" id="1.10.1740.10">
    <property type="match status" value="1"/>
</dbReference>
<evidence type="ECO:0008006" key="4">
    <source>
        <dbReference type="Google" id="ProtNLM"/>
    </source>
</evidence>